<reference evidence="2" key="1">
    <citation type="journal article" date="2023" name="G3 (Bethesda)">
        <title>Genome assembly and association tests identify interacting loci associated with vigor, precocity, and sex in interspecific pistachio rootstocks.</title>
        <authorList>
            <person name="Palmer W."/>
            <person name="Jacygrad E."/>
            <person name="Sagayaradj S."/>
            <person name="Cavanaugh K."/>
            <person name="Han R."/>
            <person name="Bertier L."/>
            <person name="Beede B."/>
            <person name="Kafkas S."/>
            <person name="Golino D."/>
            <person name="Preece J."/>
            <person name="Michelmore R."/>
        </authorList>
    </citation>
    <scope>NUCLEOTIDE SEQUENCE [LARGE SCALE GENOMIC DNA]</scope>
</reference>
<sequence>MGFCPISQMVSRVVEMLCLRHKTKVKGVDDGKKKKIKGTIVLMKKNVLDFNDMTGFSYRSGLRAAGQRRFYSAYQCRSCRPSLFKMKVNSNGFLKSCYTNEGRGKLGKVAYVENWISSKASVTAKETEFTITFDWDENMGCPGAFIIRNHHHSQFYLKTLTLKDVPGHDSVHFVCNSWVYPTHRYKYDRVFFSNKVKRKLYA</sequence>
<evidence type="ECO:0000313" key="2">
    <source>
        <dbReference type="Proteomes" id="UP001164250"/>
    </source>
</evidence>
<comment type="caution">
    <text evidence="1">The sequence shown here is derived from an EMBL/GenBank/DDBJ whole genome shotgun (WGS) entry which is preliminary data.</text>
</comment>
<accession>A0ACC1B2Q3</accession>
<keyword evidence="2" id="KW-1185">Reference proteome</keyword>
<dbReference type="EMBL" id="CM047903">
    <property type="protein sequence ID" value="KAJ0093192.1"/>
    <property type="molecule type" value="Genomic_DNA"/>
</dbReference>
<name>A0ACC1B2Q3_9ROSI</name>
<protein>
    <submittedName>
        <fullName evidence="1">Uncharacterized protein</fullName>
    </submittedName>
</protein>
<evidence type="ECO:0000313" key="1">
    <source>
        <dbReference type="EMBL" id="KAJ0093192.1"/>
    </source>
</evidence>
<organism evidence="1 2">
    <name type="scientific">Pistacia atlantica</name>
    <dbReference type="NCBI Taxonomy" id="434234"/>
    <lineage>
        <taxon>Eukaryota</taxon>
        <taxon>Viridiplantae</taxon>
        <taxon>Streptophyta</taxon>
        <taxon>Embryophyta</taxon>
        <taxon>Tracheophyta</taxon>
        <taxon>Spermatophyta</taxon>
        <taxon>Magnoliopsida</taxon>
        <taxon>eudicotyledons</taxon>
        <taxon>Gunneridae</taxon>
        <taxon>Pentapetalae</taxon>
        <taxon>rosids</taxon>
        <taxon>malvids</taxon>
        <taxon>Sapindales</taxon>
        <taxon>Anacardiaceae</taxon>
        <taxon>Pistacia</taxon>
    </lineage>
</organism>
<gene>
    <name evidence="1" type="ORF">Patl1_25392</name>
</gene>
<dbReference type="Proteomes" id="UP001164250">
    <property type="component" value="Chromosome 7"/>
</dbReference>
<proteinExistence type="predicted"/>